<proteinExistence type="predicted"/>
<sequence length="539" mass="61581">MGRKQVPISHLLFAYDILIFGETSLENILSLKDTLDTFCAFSGQTISVQKSKVLFSGNTSQNDRNLFCDDMSFRETNDLSPYLGFPISSCRPSKNRCMLLHMSVLNHLNSSLDKFLWGKGENSKGLNLVGWNNISRPRESGGLGIRCFKALNKAHLLKLWWRMLNQEGNLVVQILKDKYSKPNNLFRAFSSGSHLWKSMGKVWDIFKSCIQWGVGDGVDVFAWYDNWVGLGDLRSLIQGPLQREEEDIMLEECISNGQWWNFSKLSFVFPEDIVNICRSVPIPDYYQECLDFIFSTLTSKDACDYCHIVPKNSLHILRDCDQAKGVWELLHMPPSFFSLPLQEWLFSNLTHSPPTSADVLLPWKTYFSFILWKLWLNRNDCIFNQFNQSREQPLREAQALTWEFHISLRISLGISTPPPSGPCWLPPLQPNVNFNCDVSFTFESEWAGVAGVFRNFSGCGANHGAMVANDANLNILKSCRDRLERLCLAALYHEGKSSNRLDDQLAKFCRMSPDRGILIVILAEPLDYVRDVLLEDKPP</sequence>
<evidence type="ECO:0000313" key="2">
    <source>
        <dbReference type="Proteomes" id="UP000596660"/>
    </source>
</evidence>
<keyword evidence="2" id="KW-1185">Reference proteome</keyword>
<reference evidence="1" key="1">
    <citation type="journal article" date="2017" name="Nature">
        <title>The genome of Chenopodium quinoa.</title>
        <authorList>
            <person name="Jarvis D.E."/>
            <person name="Ho Y.S."/>
            <person name="Lightfoot D.J."/>
            <person name="Schmoeckel S.M."/>
            <person name="Li B."/>
            <person name="Borm T.J.A."/>
            <person name="Ohyanagi H."/>
            <person name="Mineta K."/>
            <person name="Michell C.T."/>
            <person name="Saber N."/>
            <person name="Kharbatia N.M."/>
            <person name="Rupper R.R."/>
            <person name="Sharp A.R."/>
            <person name="Dally N."/>
            <person name="Boughton B.A."/>
            <person name="Woo Y.H."/>
            <person name="Gao G."/>
            <person name="Schijlen E.G.W.M."/>
            <person name="Guo X."/>
            <person name="Momin A.A."/>
            <person name="Negrao S."/>
            <person name="Al-Babili S."/>
            <person name="Gehring C."/>
            <person name="Roessner U."/>
            <person name="Jung C."/>
            <person name="Murphy K."/>
            <person name="Arold S.T."/>
            <person name="Gojobori T."/>
            <person name="van der Linden C.G."/>
            <person name="van Loo E.N."/>
            <person name="Jellen E.N."/>
            <person name="Maughan P.J."/>
            <person name="Tester M."/>
        </authorList>
    </citation>
    <scope>NUCLEOTIDE SEQUENCE [LARGE SCALE GENOMIC DNA]</scope>
    <source>
        <strain evidence="1">cv. PI 614886</strain>
    </source>
</reference>
<dbReference type="AlphaFoldDB" id="A0A803MRR9"/>
<dbReference type="PANTHER" id="PTHR33116:SF86">
    <property type="entry name" value="REVERSE TRANSCRIPTASE DOMAIN-CONTAINING PROTEIN"/>
    <property type="match status" value="1"/>
</dbReference>
<accession>A0A803MRR9</accession>
<reference evidence="1" key="2">
    <citation type="submission" date="2021-03" db="UniProtKB">
        <authorList>
            <consortium name="EnsemblPlants"/>
        </authorList>
    </citation>
    <scope>IDENTIFICATION</scope>
</reference>
<dbReference type="EnsemblPlants" id="AUR62033970-RA">
    <property type="protein sequence ID" value="AUR62033970-RA:cds"/>
    <property type="gene ID" value="AUR62033970"/>
</dbReference>
<evidence type="ECO:0008006" key="3">
    <source>
        <dbReference type="Google" id="ProtNLM"/>
    </source>
</evidence>
<protein>
    <recommendedName>
        <fullName evidence="3">Reverse transcriptase domain-containing protein</fullName>
    </recommendedName>
</protein>
<dbReference type="PANTHER" id="PTHR33116">
    <property type="entry name" value="REVERSE TRANSCRIPTASE ZINC-BINDING DOMAIN-CONTAINING PROTEIN-RELATED-RELATED"/>
    <property type="match status" value="1"/>
</dbReference>
<dbReference type="Proteomes" id="UP000596660">
    <property type="component" value="Unplaced"/>
</dbReference>
<evidence type="ECO:0000313" key="1">
    <source>
        <dbReference type="EnsemblPlants" id="AUR62033970-RA:cds"/>
    </source>
</evidence>
<name>A0A803MRR9_CHEQI</name>
<organism evidence="1 2">
    <name type="scientific">Chenopodium quinoa</name>
    <name type="common">Quinoa</name>
    <dbReference type="NCBI Taxonomy" id="63459"/>
    <lineage>
        <taxon>Eukaryota</taxon>
        <taxon>Viridiplantae</taxon>
        <taxon>Streptophyta</taxon>
        <taxon>Embryophyta</taxon>
        <taxon>Tracheophyta</taxon>
        <taxon>Spermatophyta</taxon>
        <taxon>Magnoliopsida</taxon>
        <taxon>eudicotyledons</taxon>
        <taxon>Gunneridae</taxon>
        <taxon>Pentapetalae</taxon>
        <taxon>Caryophyllales</taxon>
        <taxon>Chenopodiaceae</taxon>
        <taxon>Chenopodioideae</taxon>
        <taxon>Atripliceae</taxon>
        <taxon>Chenopodium</taxon>
    </lineage>
</organism>
<dbReference type="Gramene" id="AUR62033970-RA">
    <property type="protein sequence ID" value="AUR62033970-RA:cds"/>
    <property type="gene ID" value="AUR62033970"/>
</dbReference>
<dbReference type="OMA" id="MVANDAN"/>